<evidence type="ECO:0000313" key="2">
    <source>
        <dbReference type="Proteomes" id="UP000297703"/>
    </source>
</evidence>
<keyword evidence="2" id="KW-1185">Reference proteome</keyword>
<dbReference type="GO" id="GO:0004386">
    <property type="term" value="F:helicase activity"/>
    <property type="evidence" value="ECO:0007669"/>
    <property type="project" value="UniProtKB-KW"/>
</dbReference>
<comment type="caution">
    <text evidence="1">The sequence shown here is derived from an EMBL/GenBank/DDBJ whole genome shotgun (WGS) entry which is preliminary data.</text>
</comment>
<dbReference type="Proteomes" id="UP000297703">
    <property type="component" value="Unassembled WGS sequence"/>
</dbReference>
<organism evidence="1 2">
    <name type="scientific">Platysternon megacephalum</name>
    <name type="common">big-headed turtle</name>
    <dbReference type="NCBI Taxonomy" id="55544"/>
    <lineage>
        <taxon>Eukaryota</taxon>
        <taxon>Metazoa</taxon>
        <taxon>Chordata</taxon>
        <taxon>Craniata</taxon>
        <taxon>Vertebrata</taxon>
        <taxon>Euteleostomi</taxon>
        <taxon>Archelosauria</taxon>
        <taxon>Testudinata</taxon>
        <taxon>Testudines</taxon>
        <taxon>Cryptodira</taxon>
        <taxon>Durocryptodira</taxon>
        <taxon>Testudinoidea</taxon>
        <taxon>Platysternidae</taxon>
        <taxon>Platysternon</taxon>
    </lineage>
</organism>
<accession>A0A4D9E4Q5</accession>
<keyword evidence="1" id="KW-0347">Helicase</keyword>
<protein>
    <submittedName>
        <fullName evidence="1">Putative ATP-dependent RNA helicase DDX27</fullName>
    </submittedName>
</protein>
<keyword evidence="1" id="KW-0067">ATP-binding</keyword>
<keyword evidence="1" id="KW-0547">Nucleotide-binding</keyword>
<keyword evidence="1" id="KW-0378">Hydrolase</keyword>
<reference evidence="1 2" key="2">
    <citation type="submission" date="2019-04" db="EMBL/GenBank/DDBJ databases">
        <title>The genome sequence of big-headed turtle.</title>
        <authorList>
            <person name="Gong S."/>
        </authorList>
    </citation>
    <scope>NUCLEOTIDE SEQUENCE [LARGE SCALE GENOMIC DNA]</scope>
    <source>
        <strain evidence="1">DO16091913</strain>
        <tissue evidence="1">Muscle</tissue>
    </source>
</reference>
<gene>
    <name evidence="1" type="ORF">DR999_PMT14164</name>
</gene>
<reference evidence="1 2" key="1">
    <citation type="submission" date="2019-04" db="EMBL/GenBank/DDBJ databases">
        <title>Draft genome of the big-headed turtle Platysternon megacephalum.</title>
        <authorList>
            <person name="Gong S."/>
        </authorList>
    </citation>
    <scope>NUCLEOTIDE SEQUENCE [LARGE SCALE GENOMIC DNA]</scope>
    <source>
        <strain evidence="1">DO16091913</strain>
        <tissue evidence="1">Muscle</tissue>
    </source>
</reference>
<sequence length="121" mass="13092">MGASLGSSAQKWLCCVHGRSQPPLDVLQCTQRHCRGPEHPASYLLVQVRGLFSETRDGSGALRTRIGLSPLSPTWVLEYSCSAKMPALGTLCTLAMLLQGSLLRVSFTNTTVQVQPAHLSR</sequence>
<dbReference type="EMBL" id="QXTE01000158">
    <property type="protein sequence ID" value="TFK03425.1"/>
    <property type="molecule type" value="Genomic_DNA"/>
</dbReference>
<evidence type="ECO:0000313" key="1">
    <source>
        <dbReference type="EMBL" id="TFK03425.1"/>
    </source>
</evidence>
<name>A0A4D9E4Q5_9SAUR</name>
<dbReference type="AlphaFoldDB" id="A0A4D9E4Q5"/>
<proteinExistence type="predicted"/>